<organism evidence="2 3">
    <name type="scientific">Paramarasmius palmivorus</name>
    <dbReference type="NCBI Taxonomy" id="297713"/>
    <lineage>
        <taxon>Eukaryota</taxon>
        <taxon>Fungi</taxon>
        <taxon>Dikarya</taxon>
        <taxon>Basidiomycota</taxon>
        <taxon>Agaricomycotina</taxon>
        <taxon>Agaricomycetes</taxon>
        <taxon>Agaricomycetidae</taxon>
        <taxon>Agaricales</taxon>
        <taxon>Marasmiineae</taxon>
        <taxon>Marasmiaceae</taxon>
        <taxon>Paramarasmius</taxon>
    </lineage>
</organism>
<reference evidence="2 3" key="1">
    <citation type="submission" date="2024-01" db="EMBL/GenBank/DDBJ databases">
        <title>A draft genome for a cacao thread blight-causing isolate of Paramarasmius palmivorus.</title>
        <authorList>
            <person name="Baruah I.K."/>
            <person name="Bukari Y."/>
            <person name="Amoako-Attah I."/>
            <person name="Meinhardt L.W."/>
            <person name="Bailey B.A."/>
            <person name="Cohen S.P."/>
        </authorList>
    </citation>
    <scope>NUCLEOTIDE SEQUENCE [LARGE SCALE GENOMIC DNA]</scope>
    <source>
        <strain evidence="2 3">GH-12</strain>
    </source>
</reference>
<accession>A0AAW0DDI6</accession>
<gene>
    <name evidence="2" type="ORF">VNI00_005733</name>
</gene>
<dbReference type="InterPro" id="IPR036291">
    <property type="entry name" value="NAD(P)-bd_dom_sf"/>
</dbReference>
<dbReference type="EMBL" id="JAYKXP010000016">
    <property type="protein sequence ID" value="KAK7049702.1"/>
    <property type="molecule type" value="Genomic_DNA"/>
</dbReference>
<evidence type="ECO:0000313" key="3">
    <source>
        <dbReference type="Proteomes" id="UP001383192"/>
    </source>
</evidence>
<name>A0AAW0DDI6_9AGAR</name>
<comment type="caution">
    <text evidence="2">The sequence shown here is derived from an EMBL/GenBank/DDBJ whole genome shotgun (WGS) entry which is preliminary data.</text>
</comment>
<dbReference type="SUPFAM" id="SSF51735">
    <property type="entry name" value="NAD(P)-binding Rossmann-fold domains"/>
    <property type="match status" value="2"/>
</dbReference>
<evidence type="ECO:0000256" key="1">
    <source>
        <dbReference type="ARBA" id="ARBA00038376"/>
    </source>
</evidence>
<dbReference type="Gene3D" id="3.40.50.720">
    <property type="entry name" value="NAD(P)-binding Rossmann-like Domain"/>
    <property type="match status" value="1"/>
</dbReference>
<proteinExistence type="inferred from homology"/>
<evidence type="ECO:0008006" key="4">
    <source>
        <dbReference type="Google" id="ProtNLM"/>
    </source>
</evidence>
<sequence>MNIFAIGAARNIGYYSSVRLLDAGCTVTFLLRNSAVFDEDEVIKKYIASGKVHLVKGDALVQSDVQRGWEEAAKHGPVDLLLFTVGGAPNFSFRKGFYIDPYNLVAQSMLNALCTMPKQSPSPKVIAVTPIGLTRSAKKALPLPVRLFCSYLLHVPFKDKIGVERVLHHCGGMPWEEDEAASIDVLGPDWKEKNGLPEPGSLKDVLIVRGALFTDGDCTAETKGKPGYRVATGDLSGAWTISRKDVAYFIVDTLLNNWDQYRGHCVSIAY</sequence>
<comment type="similarity">
    <text evidence="1">Belongs to the avfA family.</text>
</comment>
<dbReference type="GO" id="GO:0004074">
    <property type="term" value="F:biliverdin reductase [NAD(P)H] activity"/>
    <property type="evidence" value="ECO:0007669"/>
    <property type="project" value="TreeGrafter"/>
</dbReference>
<keyword evidence="3" id="KW-1185">Reference proteome</keyword>
<dbReference type="PANTHER" id="PTHR43355:SF2">
    <property type="entry name" value="FLAVIN REDUCTASE (NADPH)"/>
    <property type="match status" value="1"/>
</dbReference>
<dbReference type="InterPro" id="IPR051606">
    <property type="entry name" value="Polyketide_Oxido-like"/>
</dbReference>
<dbReference type="AlphaFoldDB" id="A0AAW0DDI6"/>
<protein>
    <recommendedName>
        <fullName evidence="4">NAD(P)-binding domain-containing protein</fullName>
    </recommendedName>
</protein>
<dbReference type="PANTHER" id="PTHR43355">
    <property type="entry name" value="FLAVIN REDUCTASE (NADPH)"/>
    <property type="match status" value="1"/>
</dbReference>
<dbReference type="GO" id="GO:0042602">
    <property type="term" value="F:riboflavin reductase (NADPH) activity"/>
    <property type="evidence" value="ECO:0007669"/>
    <property type="project" value="TreeGrafter"/>
</dbReference>
<dbReference type="Proteomes" id="UP001383192">
    <property type="component" value="Unassembled WGS sequence"/>
</dbReference>
<evidence type="ECO:0000313" key="2">
    <source>
        <dbReference type="EMBL" id="KAK7049702.1"/>
    </source>
</evidence>